<dbReference type="InParanoid" id="A0A6P7I4G3"/>
<dbReference type="AlphaFoldDB" id="A0A6P7I4G3"/>
<dbReference type="GO" id="GO:0005525">
    <property type="term" value="F:GTP binding"/>
    <property type="evidence" value="ECO:0007669"/>
    <property type="project" value="UniProtKB-KW"/>
</dbReference>
<feature type="domain" description="AIG1-type G" evidence="4">
    <location>
        <begin position="1"/>
        <end position="202"/>
    </location>
</feature>
<evidence type="ECO:0000256" key="1">
    <source>
        <dbReference type="ARBA" id="ARBA00008535"/>
    </source>
</evidence>
<protein>
    <submittedName>
        <fullName evidence="6">GTPase IMAP family member 4-like</fullName>
    </submittedName>
</protein>
<keyword evidence="3" id="KW-0342">GTP-binding</keyword>
<dbReference type="SUPFAM" id="SSF52540">
    <property type="entry name" value="P-loop containing nucleoside triphosphate hydrolases"/>
    <property type="match status" value="1"/>
</dbReference>
<dbReference type="Gene3D" id="3.40.50.300">
    <property type="entry name" value="P-loop containing nucleotide triphosphate hydrolases"/>
    <property type="match status" value="1"/>
</dbReference>
<organism evidence="5 6">
    <name type="scientific">Parambassis ranga</name>
    <name type="common">Indian glassy fish</name>
    <dbReference type="NCBI Taxonomy" id="210632"/>
    <lineage>
        <taxon>Eukaryota</taxon>
        <taxon>Metazoa</taxon>
        <taxon>Chordata</taxon>
        <taxon>Craniata</taxon>
        <taxon>Vertebrata</taxon>
        <taxon>Euteleostomi</taxon>
        <taxon>Actinopterygii</taxon>
        <taxon>Neopterygii</taxon>
        <taxon>Teleostei</taxon>
        <taxon>Neoteleostei</taxon>
        <taxon>Acanthomorphata</taxon>
        <taxon>Ovalentaria</taxon>
        <taxon>Ambassidae</taxon>
        <taxon>Parambassis</taxon>
    </lineage>
</organism>
<dbReference type="InterPro" id="IPR006703">
    <property type="entry name" value="G_AIG1"/>
</dbReference>
<dbReference type="PROSITE" id="PS51720">
    <property type="entry name" value="G_AIG1"/>
    <property type="match status" value="1"/>
</dbReference>
<dbReference type="Pfam" id="PF04548">
    <property type="entry name" value="AIG1"/>
    <property type="match status" value="1"/>
</dbReference>
<evidence type="ECO:0000256" key="2">
    <source>
        <dbReference type="ARBA" id="ARBA00022741"/>
    </source>
</evidence>
<dbReference type="PANTHER" id="PTHR10903">
    <property type="entry name" value="GTPASE, IMAP FAMILY MEMBER-RELATED"/>
    <property type="match status" value="1"/>
</dbReference>
<gene>
    <name evidence="6" type="primary">LOC114436674</name>
</gene>
<dbReference type="Proteomes" id="UP000515145">
    <property type="component" value="Chromosome 5"/>
</dbReference>
<dbReference type="OrthoDB" id="425923at2759"/>
<keyword evidence="5" id="KW-1185">Reference proteome</keyword>
<dbReference type="GeneID" id="114436674"/>
<evidence type="ECO:0000259" key="4">
    <source>
        <dbReference type="PROSITE" id="PS51720"/>
    </source>
</evidence>
<evidence type="ECO:0000313" key="5">
    <source>
        <dbReference type="Proteomes" id="UP000515145"/>
    </source>
</evidence>
<evidence type="ECO:0000256" key="3">
    <source>
        <dbReference type="ARBA" id="ARBA00023134"/>
    </source>
</evidence>
<sequence length="202" mass="22832">MDEWRIALLGKSGTGKSSLINTILGESVFEVTYSADSGTTECKTKEGVVDDKKIKLTDTPGFKSTKLSENELKPEVKKCTKECAPGPHAFLILLKAAVFTKHDKEVISKIEEYFSEEVFKYAVVVFTHGDDLPDDNKNIENFDFEKFAGKSEELELLLKKCDNRRCLVDNQNWNEDQVKVLLNTIDRMIEANGRGCYTEMMS</sequence>
<dbReference type="InterPro" id="IPR045058">
    <property type="entry name" value="GIMA/IAN/Toc"/>
</dbReference>
<name>A0A6P7I4G3_9TELE</name>
<evidence type="ECO:0000313" key="6">
    <source>
        <dbReference type="RefSeq" id="XP_028262900.1"/>
    </source>
</evidence>
<dbReference type="InterPro" id="IPR027417">
    <property type="entry name" value="P-loop_NTPase"/>
</dbReference>
<dbReference type="RefSeq" id="XP_028262900.1">
    <property type="nucleotide sequence ID" value="XM_028407099.1"/>
</dbReference>
<proteinExistence type="inferred from homology"/>
<dbReference type="PANTHER" id="PTHR10903:SF62">
    <property type="entry name" value="GTPASE IMAP FAMILY MEMBER 4-LIKE-RELATED"/>
    <property type="match status" value="1"/>
</dbReference>
<comment type="similarity">
    <text evidence="1">Belongs to the TRAFAC class TrmE-Era-EngA-EngB-Septin-like GTPase superfamily. AIG1/Toc34/Toc159-like paraseptin GTPase family. IAN subfamily.</text>
</comment>
<accession>A0A6P7I4G3</accession>
<dbReference type="FunFam" id="3.40.50.300:FF:000366">
    <property type="entry name" value="GTPase, IMAP family member 2"/>
    <property type="match status" value="1"/>
</dbReference>
<keyword evidence="2" id="KW-0547">Nucleotide-binding</keyword>
<reference evidence="6" key="1">
    <citation type="submission" date="2025-08" db="UniProtKB">
        <authorList>
            <consortium name="RefSeq"/>
        </authorList>
    </citation>
    <scope>IDENTIFICATION</scope>
</reference>